<dbReference type="STRING" id="1276229.SSYRP_v1c08600"/>
<dbReference type="RefSeq" id="WP_016341089.1">
    <property type="nucleotide sequence ID" value="NC_021284.1"/>
</dbReference>
<gene>
    <name evidence="2" type="ORF">SSYRP_v1c08600</name>
</gene>
<feature type="transmembrane region" description="Helical" evidence="1">
    <location>
        <begin position="119"/>
        <end position="143"/>
    </location>
</feature>
<reference evidence="2 3" key="1">
    <citation type="journal article" date="2013" name="Genome Biol. Evol.">
        <title>Complete genomes of two dipteran-associated spiroplasmas provided insights into the origin, dynamics, and impacts of viral invasion in spiroplasma.</title>
        <authorList>
            <person name="Ku C."/>
            <person name="Lo W.S."/>
            <person name="Chen L.L."/>
            <person name="Kuo C.H."/>
        </authorList>
    </citation>
    <scope>NUCLEOTIDE SEQUENCE [LARGE SCALE GENOMIC DNA]</scope>
    <source>
        <strain evidence="2">EA-1</strain>
    </source>
</reference>
<dbReference type="HOGENOM" id="CLU_1244690_0_0_14"/>
<protein>
    <recommendedName>
        <fullName evidence="4">Transmembrane protein</fullName>
    </recommendedName>
</protein>
<sequence>MFGLEQLTGLIFFVFLTLFGLYCLGWIIMTIVTIVFKRIKTGIKTQPLLQQILNDNSFKDIRIVHRKGIIKGQNYEQDANAIKIRYRDLNDDSLSKVYDMLFHFYYIFQIKTKDAKSYFWLKVTSYFIWLVIGLFVITTGLVVGANYPSGINFELAIQILSIIGIFFLAVLWFGWTNIVEKYRKEILDLANDFLPPAVVKKIKVLLTFKAFFPLSENVIFLT</sequence>
<evidence type="ECO:0000256" key="1">
    <source>
        <dbReference type="SAM" id="Phobius"/>
    </source>
</evidence>
<keyword evidence="1" id="KW-0472">Membrane</keyword>
<evidence type="ECO:0000313" key="2">
    <source>
        <dbReference type="EMBL" id="AGM26449.1"/>
    </source>
</evidence>
<feature type="transmembrane region" description="Helical" evidence="1">
    <location>
        <begin position="155"/>
        <end position="175"/>
    </location>
</feature>
<dbReference type="AlphaFoldDB" id="R4UEU3"/>
<keyword evidence="1" id="KW-0812">Transmembrane</keyword>
<proteinExistence type="predicted"/>
<keyword evidence="3" id="KW-1185">Reference proteome</keyword>
<dbReference type="KEGG" id="ssyr:SSYRP_v1c08600"/>
<keyword evidence="1" id="KW-1133">Transmembrane helix</keyword>
<name>R4UEU3_9MOLU</name>
<evidence type="ECO:0000313" key="3">
    <source>
        <dbReference type="Proteomes" id="UP000013963"/>
    </source>
</evidence>
<dbReference type="PATRIC" id="fig|1276229.3.peg.855"/>
<accession>R4UEU3</accession>
<feature type="transmembrane region" description="Helical" evidence="1">
    <location>
        <begin position="12"/>
        <end position="36"/>
    </location>
</feature>
<dbReference type="Proteomes" id="UP000013963">
    <property type="component" value="Chromosome"/>
</dbReference>
<dbReference type="OrthoDB" id="388631at2"/>
<dbReference type="EMBL" id="CP005078">
    <property type="protein sequence ID" value="AGM26449.1"/>
    <property type="molecule type" value="Genomic_DNA"/>
</dbReference>
<organism evidence="2 3">
    <name type="scientific">Spiroplasma syrphidicola EA-1</name>
    <dbReference type="NCBI Taxonomy" id="1276229"/>
    <lineage>
        <taxon>Bacteria</taxon>
        <taxon>Bacillati</taxon>
        <taxon>Mycoplasmatota</taxon>
        <taxon>Mollicutes</taxon>
        <taxon>Entomoplasmatales</taxon>
        <taxon>Spiroplasmataceae</taxon>
        <taxon>Spiroplasma</taxon>
    </lineage>
</organism>
<evidence type="ECO:0008006" key="4">
    <source>
        <dbReference type="Google" id="ProtNLM"/>
    </source>
</evidence>